<dbReference type="OrthoDB" id="1689567at2759"/>
<organism evidence="3 4">
    <name type="scientific">Elysia chlorotica</name>
    <name type="common">Eastern emerald elysia</name>
    <name type="synonym">Sea slug</name>
    <dbReference type="NCBI Taxonomy" id="188477"/>
    <lineage>
        <taxon>Eukaryota</taxon>
        <taxon>Metazoa</taxon>
        <taxon>Spiralia</taxon>
        <taxon>Lophotrochozoa</taxon>
        <taxon>Mollusca</taxon>
        <taxon>Gastropoda</taxon>
        <taxon>Heterobranchia</taxon>
        <taxon>Euthyneura</taxon>
        <taxon>Panpulmonata</taxon>
        <taxon>Sacoglossa</taxon>
        <taxon>Placobranchoidea</taxon>
        <taxon>Plakobranchidae</taxon>
        <taxon>Elysia</taxon>
    </lineage>
</organism>
<keyword evidence="1" id="KW-0472">Membrane</keyword>
<sequence>MSSLSSALNKANLDLAAFTFLDQNSSDREDKCMNVRHVSGSHNTSSVFLYDKYNGLPDTLIINMVAYVCLLLLFIIMRKIAWDYGRLALVQRTQDNIMTRFSILGMANLGNRWTSLFYGDRTRRTSTLVSVESVDQTVASQDEGMISWVKAFVNIRDADILRKCGKDAVQYLSFQRYLMIYLAIITVLSVGIILPINFMGDLLGTALDFGHTTMANLNPE</sequence>
<dbReference type="Proteomes" id="UP000271974">
    <property type="component" value="Unassembled WGS sequence"/>
</dbReference>
<dbReference type="InterPro" id="IPR045122">
    <property type="entry name" value="Csc1-like"/>
</dbReference>
<comment type="caution">
    <text evidence="3">The sequence shown here is derived from an EMBL/GenBank/DDBJ whole genome shotgun (WGS) entry which is preliminary data.</text>
</comment>
<keyword evidence="4" id="KW-1185">Reference proteome</keyword>
<reference evidence="3 4" key="1">
    <citation type="submission" date="2019-01" db="EMBL/GenBank/DDBJ databases">
        <title>A draft genome assembly of the solar-powered sea slug Elysia chlorotica.</title>
        <authorList>
            <person name="Cai H."/>
            <person name="Li Q."/>
            <person name="Fang X."/>
            <person name="Li J."/>
            <person name="Curtis N.E."/>
            <person name="Altenburger A."/>
            <person name="Shibata T."/>
            <person name="Feng M."/>
            <person name="Maeda T."/>
            <person name="Schwartz J.A."/>
            <person name="Shigenobu S."/>
            <person name="Lundholm N."/>
            <person name="Nishiyama T."/>
            <person name="Yang H."/>
            <person name="Hasebe M."/>
            <person name="Li S."/>
            <person name="Pierce S.K."/>
            <person name="Wang J."/>
        </authorList>
    </citation>
    <scope>NUCLEOTIDE SEQUENCE [LARGE SCALE GENOMIC DNA]</scope>
    <source>
        <strain evidence="3">EC2010</strain>
        <tissue evidence="3">Whole organism of an adult</tissue>
    </source>
</reference>
<evidence type="ECO:0000313" key="3">
    <source>
        <dbReference type="EMBL" id="RUS84972.1"/>
    </source>
</evidence>
<dbReference type="Pfam" id="PF13967">
    <property type="entry name" value="RSN1_TM"/>
    <property type="match status" value="1"/>
</dbReference>
<dbReference type="AlphaFoldDB" id="A0A3S0ZSS7"/>
<dbReference type="STRING" id="188477.A0A3S0ZSS7"/>
<dbReference type="InterPro" id="IPR032880">
    <property type="entry name" value="CSC1/OSCA1-like_N"/>
</dbReference>
<dbReference type="GO" id="GO:0005886">
    <property type="term" value="C:plasma membrane"/>
    <property type="evidence" value="ECO:0007669"/>
    <property type="project" value="TreeGrafter"/>
</dbReference>
<feature type="transmembrane region" description="Helical" evidence="1">
    <location>
        <begin position="178"/>
        <end position="198"/>
    </location>
</feature>
<accession>A0A3S0ZSS7</accession>
<evidence type="ECO:0000313" key="4">
    <source>
        <dbReference type="Proteomes" id="UP000271974"/>
    </source>
</evidence>
<evidence type="ECO:0000259" key="2">
    <source>
        <dbReference type="Pfam" id="PF13967"/>
    </source>
</evidence>
<keyword evidence="1" id="KW-0812">Transmembrane</keyword>
<dbReference type="GO" id="GO:0005227">
    <property type="term" value="F:calcium-activated cation channel activity"/>
    <property type="evidence" value="ECO:0007669"/>
    <property type="project" value="InterPro"/>
</dbReference>
<gene>
    <name evidence="3" type="ORF">EGW08_007283</name>
</gene>
<dbReference type="PANTHER" id="PTHR13018">
    <property type="entry name" value="PROBABLE MEMBRANE PROTEIN DUF221-RELATED"/>
    <property type="match status" value="1"/>
</dbReference>
<feature type="domain" description="CSC1/OSCA1-like N-terminal transmembrane" evidence="2">
    <location>
        <begin position="126"/>
        <end position="204"/>
    </location>
</feature>
<dbReference type="EMBL" id="RQTK01000187">
    <property type="protein sequence ID" value="RUS84972.1"/>
    <property type="molecule type" value="Genomic_DNA"/>
</dbReference>
<keyword evidence="1" id="KW-1133">Transmembrane helix</keyword>
<evidence type="ECO:0000256" key="1">
    <source>
        <dbReference type="SAM" id="Phobius"/>
    </source>
</evidence>
<proteinExistence type="predicted"/>
<feature type="transmembrane region" description="Helical" evidence="1">
    <location>
        <begin position="60"/>
        <end position="77"/>
    </location>
</feature>
<protein>
    <recommendedName>
        <fullName evidence="2">CSC1/OSCA1-like N-terminal transmembrane domain-containing protein</fullName>
    </recommendedName>
</protein>
<dbReference type="PANTHER" id="PTHR13018:SF5">
    <property type="entry name" value="RE44586P"/>
    <property type="match status" value="1"/>
</dbReference>
<name>A0A3S0ZSS7_ELYCH</name>